<gene>
    <name evidence="2" type="ORF">VM1G_11982</name>
</gene>
<organism evidence="2 3">
    <name type="scientific">Cytospora mali</name>
    <name type="common">Apple Valsa canker fungus</name>
    <name type="synonym">Valsa mali</name>
    <dbReference type="NCBI Taxonomy" id="578113"/>
    <lineage>
        <taxon>Eukaryota</taxon>
        <taxon>Fungi</taxon>
        <taxon>Dikarya</taxon>
        <taxon>Ascomycota</taxon>
        <taxon>Pezizomycotina</taxon>
        <taxon>Sordariomycetes</taxon>
        <taxon>Sordariomycetidae</taxon>
        <taxon>Diaporthales</taxon>
        <taxon>Cytosporaceae</taxon>
        <taxon>Cytospora</taxon>
    </lineage>
</organism>
<evidence type="ECO:0000256" key="1">
    <source>
        <dbReference type="SAM" id="MobiDB-lite"/>
    </source>
</evidence>
<dbReference type="AlphaFoldDB" id="A0A194WDK7"/>
<feature type="region of interest" description="Disordered" evidence="1">
    <location>
        <begin position="1"/>
        <end position="45"/>
    </location>
</feature>
<evidence type="ECO:0000313" key="3">
    <source>
        <dbReference type="Proteomes" id="UP000078559"/>
    </source>
</evidence>
<protein>
    <submittedName>
        <fullName evidence="2">Uncharacterized protein</fullName>
    </submittedName>
</protein>
<sequence>MGIGETATTATPPAFHNDRMQHQRPTSPTVTETGSGISPSRWKSQRLKRLQSLALKPRQKKEKVKAPQVIVTPATVTPHEYPRFMIIHQPTVNGDFHVDGPSN</sequence>
<dbReference type="Proteomes" id="UP000078559">
    <property type="component" value="Chromosome 13"/>
</dbReference>
<evidence type="ECO:0000313" key="2">
    <source>
        <dbReference type="EMBL" id="KUI74486.1"/>
    </source>
</evidence>
<reference evidence="2" key="1">
    <citation type="submission" date="2014-12" db="EMBL/GenBank/DDBJ databases">
        <title>Genome Sequence of Valsa Canker Pathogens Uncovers a Specific Adaption of Colonization on Woody Bark.</title>
        <authorList>
            <person name="Yin Z."/>
            <person name="Liu H."/>
            <person name="Gao X."/>
            <person name="Li Z."/>
            <person name="Song N."/>
            <person name="Ke X."/>
            <person name="Dai Q."/>
            <person name="Wu Y."/>
            <person name="Sun Y."/>
            <person name="Xu J.-R."/>
            <person name="Kang Z.K."/>
            <person name="Wang L."/>
            <person name="Huang L."/>
        </authorList>
    </citation>
    <scope>NUCLEOTIDE SEQUENCE [LARGE SCALE GENOMIC DNA]</scope>
    <source>
        <strain evidence="2">03-8</strain>
    </source>
</reference>
<keyword evidence="3" id="KW-1185">Reference proteome</keyword>
<accession>A0A194WDK7</accession>
<name>A0A194WDK7_CYTMA</name>
<feature type="compositionally biased region" description="Polar residues" evidence="1">
    <location>
        <begin position="23"/>
        <end position="42"/>
    </location>
</feature>
<proteinExistence type="predicted"/>
<dbReference type="EMBL" id="CM003110">
    <property type="protein sequence ID" value="KUI74486.1"/>
    <property type="molecule type" value="Genomic_DNA"/>
</dbReference>
<feature type="compositionally biased region" description="Polar residues" evidence="1">
    <location>
        <begin position="1"/>
        <end position="11"/>
    </location>
</feature>